<dbReference type="SMART" id="SM00175">
    <property type="entry name" value="RAB"/>
    <property type="match status" value="1"/>
</dbReference>
<dbReference type="CDD" id="cd00154">
    <property type="entry name" value="Rab"/>
    <property type="match status" value="1"/>
</dbReference>
<dbReference type="FunFam" id="3.40.50.300:FF:001447">
    <property type="entry name" value="Ras-related protein Rab-1B"/>
    <property type="match status" value="1"/>
</dbReference>
<proteinExistence type="inferred from homology"/>
<dbReference type="InterPro" id="IPR050209">
    <property type="entry name" value="Rab_GTPases_membrane_traffic"/>
</dbReference>
<dbReference type="PANTHER" id="PTHR47979">
    <property type="entry name" value="DRAB11-RELATED"/>
    <property type="match status" value="1"/>
</dbReference>
<dbReference type="InterPro" id="IPR005225">
    <property type="entry name" value="Small_GTP-bd"/>
</dbReference>
<organism evidence="3">
    <name type="scientific">Phaffia rhodozyma</name>
    <name type="common">Yeast</name>
    <name type="synonym">Xanthophyllomyces dendrorhous</name>
    <dbReference type="NCBI Taxonomy" id="264483"/>
    <lineage>
        <taxon>Eukaryota</taxon>
        <taxon>Fungi</taxon>
        <taxon>Dikarya</taxon>
        <taxon>Basidiomycota</taxon>
        <taxon>Agaricomycotina</taxon>
        <taxon>Tremellomycetes</taxon>
        <taxon>Cystofilobasidiales</taxon>
        <taxon>Mrakiaceae</taxon>
        <taxon>Phaffia</taxon>
    </lineage>
</organism>
<feature type="compositionally biased region" description="Basic and acidic residues" evidence="2">
    <location>
        <begin position="198"/>
        <end position="209"/>
    </location>
</feature>
<dbReference type="PROSITE" id="PS51419">
    <property type="entry name" value="RAB"/>
    <property type="match status" value="1"/>
</dbReference>
<dbReference type="SMART" id="SM00174">
    <property type="entry name" value="RHO"/>
    <property type="match status" value="1"/>
</dbReference>
<dbReference type="PRINTS" id="PR00449">
    <property type="entry name" value="RASTRNSFRMNG"/>
</dbReference>
<dbReference type="EMBL" id="LN483142">
    <property type="protein sequence ID" value="CED83459.1"/>
    <property type="molecule type" value="Genomic_DNA"/>
</dbReference>
<feature type="region of interest" description="Disordered" evidence="2">
    <location>
        <begin position="185"/>
        <end position="209"/>
    </location>
</feature>
<feature type="compositionally biased region" description="Polar residues" evidence="2">
    <location>
        <begin position="186"/>
        <end position="196"/>
    </location>
</feature>
<dbReference type="SMART" id="SM00173">
    <property type="entry name" value="RAS"/>
    <property type="match status" value="1"/>
</dbReference>
<dbReference type="PROSITE" id="PS51420">
    <property type="entry name" value="RHO"/>
    <property type="match status" value="1"/>
</dbReference>
<feature type="compositionally biased region" description="Basic and acidic residues" evidence="2">
    <location>
        <begin position="293"/>
        <end position="304"/>
    </location>
</feature>
<reference evidence="3" key="1">
    <citation type="submission" date="2014-08" db="EMBL/GenBank/DDBJ databases">
        <authorList>
            <person name="Sharma Rahul"/>
            <person name="Thines Marco"/>
        </authorList>
    </citation>
    <scope>NUCLEOTIDE SEQUENCE</scope>
</reference>
<dbReference type="InterPro" id="IPR027417">
    <property type="entry name" value="P-loop_NTPase"/>
</dbReference>
<dbReference type="SUPFAM" id="SSF52540">
    <property type="entry name" value="P-loop containing nucleoside triphosphate hydrolases"/>
    <property type="match status" value="1"/>
</dbReference>
<dbReference type="NCBIfam" id="TIGR00231">
    <property type="entry name" value="small_GTP"/>
    <property type="match status" value="1"/>
</dbReference>
<dbReference type="Pfam" id="PF00071">
    <property type="entry name" value="Ras"/>
    <property type="match status" value="2"/>
</dbReference>
<dbReference type="PROSITE" id="PS51421">
    <property type="entry name" value="RAS"/>
    <property type="match status" value="1"/>
</dbReference>
<name>A0A0F7SS29_PHARH</name>
<dbReference type="GO" id="GO:0005525">
    <property type="term" value="F:GTP binding"/>
    <property type="evidence" value="ECO:0007669"/>
    <property type="project" value="InterPro"/>
</dbReference>
<evidence type="ECO:0000256" key="2">
    <source>
        <dbReference type="SAM" id="MobiDB-lite"/>
    </source>
</evidence>
<dbReference type="Gene3D" id="3.40.50.300">
    <property type="entry name" value="P-loop containing nucleotide triphosphate hydrolases"/>
    <property type="match status" value="1"/>
</dbReference>
<dbReference type="InterPro" id="IPR001806">
    <property type="entry name" value="Small_GTPase"/>
</dbReference>
<feature type="region of interest" description="Disordered" evidence="2">
    <location>
        <begin position="267"/>
        <end position="304"/>
    </location>
</feature>
<comment type="similarity">
    <text evidence="1">Belongs to the small GTPase superfamily. Rab family.</text>
</comment>
<dbReference type="AlphaFoldDB" id="A0A0F7SS29"/>
<protein>
    <submittedName>
        <fullName evidence="3">GTPase Rab2, small G protein superfamily</fullName>
    </submittedName>
</protein>
<accession>A0A0F7SS29</accession>
<evidence type="ECO:0000313" key="3">
    <source>
        <dbReference type="EMBL" id="CED83459.1"/>
    </source>
</evidence>
<feature type="region of interest" description="Disordered" evidence="2">
    <location>
        <begin position="55"/>
        <end position="75"/>
    </location>
</feature>
<sequence length="304" mass="32600">MSSPSWDYIMKFVIAGEAATGKTSILYRLTDSRFLTTPDPTIGVEFGSKLLRVAPLPPKPSSPSVPSGDSGTGDVASQALVAQPERDETAEQLAAAVTVPTVEGETAEEEEEGAKWVKLQCWDVAGSPSFRSITKSYYRGAAGALLVYDVTRSQTFRELPLWLKDLRAHADPSVSIILLGNKSDLDSSAETSTTTPGEDAKPRSGKREVSREEAQAFAEREGLMFLECSAKSGEGVNEAFDKTGEYFNPSKSLIQSTREILQKINQGLFKGDTPSSKSKSSGIKLSANSSADSKSRPGESARCC</sequence>
<dbReference type="GO" id="GO:0003924">
    <property type="term" value="F:GTPase activity"/>
    <property type="evidence" value="ECO:0007669"/>
    <property type="project" value="InterPro"/>
</dbReference>
<evidence type="ECO:0000256" key="1">
    <source>
        <dbReference type="ARBA" id="ARBA00006270"/>
    </source>
</evidence>